<keyword evidence="3 6" id="KW-0694">RNA-binding</keyword>
<dbReference type="NCBIfam" id="TIGR01951">
    <property type="entry name" value="nusB"/>
    <property type="match status" value="1"/>
</dbReference>
<comment type="caution">
    <text evidence="8">The sequence shown here is derived from an EMBL/GenBank/DDBJ whole genome shotgun (WGS) entry which is preliminary data.</text>
</comment>
<dbReference type="Gene3D" id="1.10.940.10">
    <property type="entry name" value="NusB-like"/>
    <property type="match status" value="1"/>
</dbReference>
<keyword evidence="4 6" id="KW-0805">Transcription regulation</keyword>
<dbReference type="SUPFAM" id="SSF48013">
    <property type="entry name" value="NusB-like"/>
    <property type="match status" value="1"/>
</dbReference>
<dbReference type="GO" id="GO:0031564">
    <property type="term" value="P:transcription antitermination"/>
    <property type="evidence" value="ECO:0007669"/>
    <property type="project" value="UniProtKB-KW"/>
</dbReference>
<keyword evidence="5 6" id="KW-0804">Transcription</keyword>
<dbReference type="InterPro" id="IPR006027">
    <property type="entry name" value="NusB_RsmB_TIM44"/>
</dbReference>
<gene>
    <name evidence="6 8" type="primary">nusB</name>
    <name evidence="8" type="ORF">RMAECT_0480</name>
</gene>
<dbReference type="PANTHER" id="PTHR11078">
    <property type="entry name" value="N UTILIZATION SUBSTANCE PROTEIN B-RELATED"/>
    <property type="match status" value="1"/>
</dbReference>
<evidence type="ECO:0000259" key="7">
    <source>
        <dbReference type="Pfam" id="PF01029"/>
    </source>
</evidence>
<dbReference type="HAMAP" id="MF_00073">
    <property type="entry name" value="NusB"/>
    <property type="match status" value="1"/>
</dbReference>
<sequence>MSSNKINKKSIARIAAVQAIYQNILQNNDDMDDIMQNVLSFYQNNNSITDLPENLKISLSISHFKMLVKSVFENINKLDEIIDNHLTNNKDPAHMPILLRALLRVSICELLFCPTTTPAKVVINEYTDIANDMLNEHEIGFVNSVLDKIAKEHTRLI</sequence>
<feature type="domain" description="NusB/RsmB/TIM44" evidence="7">
    <location>
        <begin position="11"/>
        <end position="151"/>
    </location>
</feature>
<reference evidence="8 9" key="1">
    <citation type="submission" date="2015-01" db="EMBL/GenBank/DDBJ databases">
        <title>Genome Sequencing of Rickettsiales.</title>
        <authorList>
            <person name="Daugherty S.C."/>
            <person name="Su Q."/>
            <person name="Abolude K."/>
            <person name="Beier-Sexton M."/>
            <person name="Carlyon J.A."/>
            <person name="Carter R."/>
            <person name="Day N.P."/>
            <person name="Dumler S.J."/>
            <person name="Dyachenko V."/>
            <person name="Godinez A."/>
            <person name="Kurtti T.J."/>
            <person name="Lichay M."/>
            <person name="Mullins K.E."/>
            <person name="Ott S."/>
            <person name="Pappas-Brown V."/>
            <person name="Paris D.H."/>
            <person name="Patel P."/>
            <person name="Richards A.L."/>
            <person name="Sadzewicz L."/>
            <person name="Sears K."/>
            <person name="Seidman D."/>
            <person name="Sengamalay N."/>
            <person name="Stenos J."/>
            <person name="Tallon L.J."/>
            <person name="Vincent G."/>
            <person name="Fraser C.M."/>
            <person name="Munderloh U."/>
            <person name="Dunning-Hotopp J.C."/>
        </authorList>
    </citation>
    <scope>NUCLEOTIDE SEQUENCE [LARGE SCALE GENOMIC DNA]</scope>
    <source>
        <strain evidence="8 9">Ect</strain>
    </source>
</reference>
<dbReference type="RefSeq" id="WP_014365285.1">
    <property type="nucleotide sequence ID" value="NZ_LAOC01000001.1"/>
</dbReference>
<name>A0A0F3PDQ2_RICRH</name>
<evidence type="ECO:0000256" key="3">
    <source>
        <dbReference type="ARBA" id="ARBA00022884"/>
    </source>
</evidence>
<protein>
    <recommendedName>
        <fullName evidence="6">Transcription antitermination protein NusB</fullName>
    </recommendedName>
    <alternativeName>
        <fullName evidence="6">Antitermination factor NusB</fullName>
    </alternativeName>
</protein>
<dbReference type="InterPro" id="IPR035926">
    <property type="entry name" value="NusB-like_sf"/>
</dbReference>
<evidence type="ECO:0000256" key="1">
    <source>
        <dbReference type="ARBA" id="ARBA00005952"/>
    </source>
</evidence>
<comment type="similarity">
    <text evidence="1 6">Belongs to the NusB family.</text>
</comment>
<organism evidence="8 9">
    <name type="scientific">Rickettsia rhipicephali str. Ect</name>
    <dbReference type="NCBI Taxonomy" id="1359199"/>
    <lineage>
        <taxon>Bacteria</taxon>
        <taxon>Pseudomonadati</taxon>
        <taxon>Pseudomonadota</taxon>
        <taxon>Alphaproteobacteria</taxon>
        <taxon>Rickettsiales</taxon>
        <taxon>Rickettsiaceae</taxon>
        <taxon>Rickettsieae</taxon>
        <taxon>Rickettsia</taxon>
        <taxon>spotted fever group</taxon>
    </lineage>
</organism>
<dbReference type="GO" id="GO:0003723">
    <property type="term" value="F:RNA binding"/>
    <property type="evidence" value="ECO:0007669"/>
    <property type="project" value="UniProtKB-UniRule"/>
</dbReference>
<dbReference type="EMBL" id="LAOC01000001">
    <property type="protein sequence ID" value="KJV78428.1"/>
    <property type="molecule type" value="Genomic_DNA"/>
</dbReference>
<dbReference type="PANTHER" id="PTHR11078:SF3">
    <property type="entry name" value="ANTITERMINATION NUSB DOMAIN-CONTAINING PROTEIN"/>
    <property type="match status" value="1"/>
</dbReference>
<comment type="function">
    <text evidence="6">Involved in transcription antitermination. Required for transcription of ribosomal RNA (rRNA) genes. Binds specifically to the boxA antiterminator sequence of the ribosomal RNA (rrn) operons.</text>
</comment>
<evidence type="ECO:0000313" key="8">
    <source>
        <dbReference type="EMBL" id="KJV78428.1"/>
    </source>
</evidence>
<accession>A0A0F3PDQ2</accession>
<dbReference type="InterPro" id="IPR011605">
    <property type="entry name" value="NusB_fam"/>
</dbReference>
<dbReference type="Pfam" id="PF01029">
    <property type="entry name" value="NusB"/>
    <property type="match status" value="1"/>
</dbReference>
<dbReference type="PATRIC" id="fig|1359199.3.peg.470"/>
<evidence type="ECO:0000313" key="9">
    <source>
        <dbReference type="Proteomes" id="UP000033591"/>
    </source>
</evidence>
<dbReference type="AlphaFoldDB" id="A0A0F3PDQ2"/>
<proteinExistence type="inferred from homology"/>
<evidence type="ECO:0000256" key="6">
    <source>
        <dbReference type="HAMAP-Rule" id="MF_00073"/>
    </source>
</evidence>
<dbReference type="Proteomes" id="UP000033591">
    <property type="component" value="Unassembled WGS sequence"/>
</dbReference>
<evidence type="ECO:0000256" key="4">
    <source>
        <dbReference type="ARBA" id="ARBA00023015"/>
    </source>
</evidence>
<dbReference type="GO" id="GO:0006353">
    <property type="term" value="P:DNA-templated transcription termination"/>
    <property type="evidence" value="ECO:0007669"/>
    <property type="project" value="UniProtKB-UniRule"/>
</dbReference>
<evidence type="ECO:0000256" key="5">
    <source>
        <dbReference type="ARBA" id="ARBA00023163"/>
    </source>
</evidence>
<evidence type="ECO:0000256" key="2">
    <source>
        <dbReference type="ARBA" id="ARBA00022814"/>
    </source>
</evidence>
<keyword evidence="2 6" id="KW-0889">Transcription antitermination</keyword>
<dbReference type="GO" id="GO:0005829">
    <property type="term" value="C:cytosol"/>
    <property type="evidence" value="ECO:0007669"/>
    <property type="project" value="TreeGrafter"/>
</dbReference>